<dbReference type="InterPro" id="IPR000276">
    <property type="entry name" value="GPCR_Rhodpsn"/>
</dbReference>
<dbReference type="Gene3D" id="1.20.1070.10">
    <property type="entry name" value="Rhodopsin 7-helix transmembrane proteins"/>
    <property type="match status" value="1"/>
</dbReference>
<feature type="transmembrane region" description="Helical" evidence="5">
    <location>
        <begin position="123"/>
        <end position="144"/>
    </location>
</feature>
<dbReference type="WBParaSite" id="PSAMB.scaffold15358size1603.g36475.t1">
    <property type="protein sequence ID" value="PSAMB.scaffold15358size1603.g36475.t1"/>
    <property type="gene ID" value="PSAMB.scaffold15358size1603.g36475"/>
</dbReference>
<evidence type="ECO:0000259" key="6">
    <source>
        <dbReference type="PROSITE" id="PS50262"/>
    </source>
</evidence>
<dbReference type="Pfam" id="PF00001">
    <property type="entry name" value="7tm_1"/>
    <property type="match status" value="1"/>
</dbReference>
<feature type="transmembrane region" description="Helical" evidence="5">
    <location>
        <begin position="41"/>
        <end position="63"/>
    </location>
</feature>
<dbReference type="InterPro" id="IPR017452">
    <property type="entry name" value="GPCR_Rhodpsn_7TM"/>
</dbReference>
<reference evidence="8" key="1">
    <citation type="submission" date="2022-11" db="UniProtKB">
        <authorList>
            <consortium name="WormBaseParasite"/>
        </authorList>
    </citation>
    <scope>IDENTIFICATION</scope>
</reference>
<dbReference type="PANTHER" id="PTHR24224">
    <property type="entry name" value="CARDIOACCELERATORY PEPTIDE RECEPTOR-RELATED"/>
    <property type="match status" value="1"/>
</dbReference>
<organism evidence="7 8">
    <name type="scientific">Plectus sambesii</name>
    <dbReference type="NCBI Taxonomy" id="2011161"/>
    <lineage>
        <taxon>Eukaryota</taxon>
        <taxon>Metazoa</taxon>
        <taxon>Ecdysozoa</taxon>
        <taxon>Nematoda</taxon>
        <taxon>Chromadorea</taxon>
        <taxon>Plectida</taxon>
        <taxon>Plectina</taxon>
        <taxon>Plectoidea</taxon>
        <taxon>Plectidae</taxon>
        <taxon>Plectus</taxon>
    </lineage>
</organism>
<accession>A0A914V4I1</accession>
<keyword evidence="4 5" id="KW-0472">Membrane</keyword>
<evidence type="ECO:0000256" key="2">
    <source>
        <dbReference type="ARBA" id="ARBA00022692"/>
    </source>
</evidence>
<feature type="domain" description="G-protein coupled receptors family 1 profile" evidence="6">
    <location>
        <begin position="1"/>
        <end position="149"/>
    </location>
</feature>
<evidence type="ECO:0000256" key="5">
    <source>
        <dbReference type="SAM" id="Phobius"/>
    </source>
</evidence>
<dbReference type="PROSITE" id="PS50262">
    <property type="entry name" value="G_PROTEIN_RECEP_F1_2"/>
    <property type="match status" value="1"/>
</dbReference>
<evidence type="ECO:0000313" key="7">
    <source>
        <dbReference type="Proteomes" id="UP000887566"/>
    </source>
</evidence>
<protein>
    <submittedName>
        <fullName evidence="8">G-protein coupled receptors family 1 profile domain-containing protein</fullName>
    </submittedName>
</protein>
<dbReference type="GO" id="GO:0004930">
    <property type="term" value="F:G protein-coupled receptor activity"/>
    <property type="evidence" value="ECO:0007669"/>
    <property type="project" value="InterPro"/>
</dbReference>
<evidence type="ECO:0000256" key="1">
    <source>
        <dbReference type="ARBA" id="ARBA00004370"/>
    </source>
</evidence>
<dbReference type="PANTHER" id="PTHR24224:SF37">
    <property type="entry name" value="G-PROTEIN COUPLED RECEPTORS FAMILY 1 PROFILE DOMAIN-CONTAINING PROTEIN"/>
    <property type="match status" value="1"/>
</dbReference>
<evidence type="ECO:0000256" key="4">
    <source>
        <dbReference type="ARBA" id="ARBA00023136"/>
    </source>
</evidence>
<dbReference type="AlphaFoldDB" id="A0A914V4I1"/>
<sequence>MGLFAMAMADLLVLIAYSLLNVLSGFSLSENILMASILCKVLTFTTHAMTSISIWCWLLMSTLRYLAVCHPLFHLRLWRAPHRAIILIIFMSSITNIWLLFAVDQGPSDCVQHPLNGVSNLNRLMHLIESIWSFCLPLAIIIYMDARVLLCRPLDFKTTSGSRLARNNRMRCEAKAALWKWLAIAFIDSLLNTPENLYRLAVLCGMPVAAPNIYNISARIVAQ</sequence>
<name>A0A914V4I1_9BILA</name>
<dbReference type="InterPro" id="IPR052665">
    <property type="entry name" value="Neuropeptide-GPCR"/>
</dbReference>
<keyword evidence="3 5" id="KW-1133">Transmembrane helix</keyword>
<dbReference type="SUPFAM" id="SSF81321">
    <property type="entry name" value="Family A G protein-coupled receptor-like"/>
    <property type="match status" value="1"/>
</dbReference>
<comment type="subcellular location">
    <subcellularLocation>
        <location evidence="1">Membrane</location>
    </subcellularLocation>
</comment>
<evidence type="ECO:0000313" key="8">
    <source>
        <dbReference type="WBParaSite" id="PSAMB.scaffold15358size1603.g36475.t1"/>
    </source>
</evidence>
<dbReference type="GO" id="GO:0016020">
    <property type="term" value="C:membrane"/>
    <property type="evidence" value="ECO:0007669"/>
    <property type="project" value="UniProtKB-SubCell"/>
</dbReference>
<feature type="transmembrane region" description="Helical" evidence="5">
    <location>
        <begin position="84"/>
        <end position="103"/>
    </location>
</feature>
<evidence type="ECO:0000256" key="3">
    <source>
        <dbReference type="ARBA" id="ARBA00022989"/>
    </source>
</evidence>
<proteinExistence type="predicted"/>
<keyword evidence="2 5" id="KW-0812">Transmembrane</keyword>
<dbReference type="Proteomes" id="UP000887566">
    <property type="component" value="Unplaced"/>
</dbReference>
<keyword evidence="7" id="KW-1185">Reference proteome</keyword>